<dbReference type="Proteomes" id="UP000775213">
    <property type="component" value="Unassembled WGS sequence"/>
</dbReference>
<evidence type="ECO:0000256" key="1">
    <source>
        <dbReference type="SAM" id="Phobius"/>
    </source>
</evidence>
<comment type="caution">
    <text evidence="2">The sequence shown here is derived from an EMBL/GenBank/DDBJ whole genome shotgun (WGS) entry which is preliminary data.</text>
</comment>
<proteinExistence type="predicted"/>
<gene>
    <name evidence="2" type="ORF">IEQ34_004665</name>
</gene>
<feature type="transmembrane region" description="Helical" evidence="1">
    <location>
        <begin position="13"/>
        <end position="33"/>
    </location>
</feature>
<dbReference type="Gene3D" id="1.10.472.10">
    <property type="entry name" value="Cyclin-like"/>
    <property type="match status" value="1"/>
</dbReference>
<evidence type="ECO:0000313" key="3">
    <source>
        <dbReference type="Proteomes" id="UP000775213"/>
    </source>
</evidence>
<dbReference type="InterPro" id="IPR036915">
    <property type="entry name" value="Cyclin-like_sf"/>
</dbReference>
<sequence>MLLTSLVFFGKPVIQWILFASGFLVLMLVIEFYQFNPVTAYRSVDYLDRFLSANSLPVVVHPTIAISCPLL</sequence>
<reference evidence="2 3" key="1">
    <citation type="journal article" date="2021" name="Hortic Res">
        <title>Chromosome-scale assembly of the Dendrobium chrysotoxum genome enhances the understanding of orchid evolution.</title>
        <authorList>
            <person name="Zhang Y."/>
            <person name="Zhang G.Q."/>
            <person name="Zhang D."/>
            <person name="Liu X.D."/>
            <person name="Xu X.Y."/>
            <person name="Sun W.H."/>
            <person name="Yu X."/>
            <person name="Zhu X."/>
            <person name="Wang Z.W."/>
            <person name="Zhao X."/>
            <person name="Zhong W.Y."/>
            <person name="Chen H."/>
            <person name="Yin W.L."/>
            <person name="Huang T."/>
            <person name="Niu S.C."/>
            <person name="Liu Z.J."/>
        </authorList>
    </citation>
    <scope>NUCLEOTIDE SEQUENCE [LARGE SCALE GENOMIC DNA]</scope>
    <source>
        <strain evidence="2">Lindl</strain>
    </source>
</reference>
<keyword evidence="1" id="KW-1133">Transmembrane helix</keyword>
<protein>
    <submittedName>
        <fullName evidence="2">Uncharacterized protein</fullName>
    </submittedName>
</protein>
<keyword evidence="3" id="KW-1185">Reference proteome</keyword>
<keyword evidence="1" id="KW-0472">Membrane</keyword>
<dbReference type="EMBL" id="JAGFBR010000005">
    <property type="protein sequence ID" value="KAH0467427.1"/>
    <property type="molecule type" value="Genomic_DNA"/>
</dbReference>
<name>A0AAV7HEW9_DENCH</name>
<evidence type="ECO:0000313" key="2">
    <source>
        <dbReference type="EMBL" id="KAH0467427.1"/>
    </source>
</evidence>
<keyword evidence="1" id="KW-0812">Transmembrane</keyword>
<organism evidence="2 3">
    <name type="scientific">Dendrobium chrysotoxum</name>
    <name type="common">Orchid</name>
    <dbReference type="NCBI Taxonomy" id="161865"/>
    <lineage>
        <taxon>Eukaryota</taxon>
        <taxon>Viridiplantae</taxon>
        <taxon>Streptophyta</taxon>
        <taxon>Embryophyta</taxon>
        <taxon>Tracheophyta</taxon>
        <taxon>Spermatophyta</taxon>
        <taxon>Magnoliopsida</taxon>
        <taxon>Liliopsida</taxon>
        <taxon>Asparagales</taxon>
        <taxon>Orchidaceae</taxon>
        <taxon>Epidendroideae</taxon>
        <taxon>Malaxideae</taxon>
        <taxon>Dendrobiinae</taxon>
        <taxon>Dendrobium</taxon>
    </lineage>
</organism>
<dbReference type="SUPFAM" id="SSF47954">
    <property type="entry name" value="Cyclin-like"/>
    <property type="match status" value="1"/>
</dbReference>
<dbReference type="AlphaFoldDB" id="A0AAV7HEW9"/>
<accession>A0AAV7HEW9</accession>